<evidence type="ECO:0000259" key="3">
    <source>
        <dbReference type="Pfam" id="PF00460"/>
    </source>
</evidence>
<dbReference type="Pfam" id="PF00460">
    <property type="entry name" value="Flg_bb_rod"/>
    <property type="match status" value="1"/>
</dbReference>
<keyword evidence="7" id="KW-1185">Reference proteome</keyword>
<feature type="domain" description="Flagellar basal-body/hook protein C-terminal" evidence="4">
    <location>
        <begin position="196"/>
        <end position="238"/>
    </location>
</feature>
<dbReference type="Pfam" id="PF06429">
    <property type="entry name" value="Flg_bbr_C"/>
    <property type="match status" value="1"/>
</dbReference>
<dbReference type="PANTHER" id="PTHR30435">
    <property type="entry name" value="FLAGELLAR PROTEIN"/>
    <property type="match status" value="1"/>
</dbReference>
<keyword evidence="2" id="KW-0975">Bacterial flagellum</keyword>
<proteinExistence type="inferred from homology"/>
<dbReference type="InterPro" id="IPR010930">
    <property type="entry name" value="Flg_bb/hook_C_dom"/>
</dbReference>
<keyword evidence="6" id="KW-0969">Cilium</keyword>
<dbReference type="GO" id="GO:0071978">
    <property type="term" value="P:bacterial-type flagellum-dependent swarming motility"/>
    <property type="evidence" value="ECO:0007669"/>
    <property type="project" value="TreeGrafter"/>
</dbReference>
<dbReference type="SUPFAM" id="SSF117143">
    <property type="entry name" value="Flagellar hook protein flgE"/>
    <property type="match status" value="1"/>
</dbReference>
<comment type="subcellular location">
    <subcellularLocation>
        <location evidence="2">Bacterial flagellum basal body</location>
    </subcellularLocation>
</comment>
<dbReference type="NCBIfam" id="TIGR03506">
    <property type="entry name" value="FlgEFG_subfam"/>
    <property type="match status" value="1"/>
</dbReference>
<keyword evidence="6" id="KW-0966">Cell projection</keyword>
<protein>
    <submittedName>
        <fullName evidence="6">Flagellar basal-body rod protein FlgF</fullName>
    </submittedName>
</protein>
<dbReference type="InterPro" id="IPR012836">
    <property type="entry name" value="FlgF"/>
</dbReference>
<evidence type="ECO:0000259" key="5">
    <source>
        <dbReference type="Pfam" id="PF22692"/>
    </source>
</evidence>
<dbReference type="Proteomes" id="UP000322976">
    <property type="component" value="Unassembled WGS sequence"/>
</dbReference>
<sequence>MLRGIYIAAGSMVNQTRKLDVASNNLANVDTTGFKKDLMVEEAADEKVIFNSGINTVPIGRLFFTVRPAEIFTDFQAANIVSTGNPLDLSIDGDGFFEVMSPNGVRYTRDGSFKRDANGYLVTGEGYRVQGSNGDIYLPEGDITFDSHGGIYVGGQYVDSVRVLEFPDKTVLRKEGDNLFVSQGQGNTVLNPIIKSGFLEASNVNPVNEMVDMIDLMREYETNQRVITTMDSTLEKSVNDLGRV</sequence>
<comment type="similarity">
    <text evidence="1 2">Belongs to the flagella basal body rod proteins family.</text>
</comment>
<feature type="domain" description="Flagellar basal body rod protein N-terminal" evidence="3">
    <location>
        <begin position="5"/>
        <end position="35"/>
    </location>
</feature>
<comment type="caution">
    <text evidence="6">The sequence shown here is derived from an EMBL/GenBank/DDBJ whole genome shotgun (WGS) entry which is preliminary data.</text>
</comment>
<dbReference type="InterPro" id="IPR020013">
    <property type="entry name" value="Flagellar_FlgE/F/G"/>
</dbReference>
<dbReference type="PANTHER" id="PTHR30435:SF19">
    <property type="entry name" value="FLAGELLAR BASAL-BODY ROD PROTEIN FLGG"/>
    <property type="match status" value="1"/>
</dbReference>
<organism evidence="6 7">
    <name type="scientific">Calorimonas adulescens</name>
    <dbReference type="NCBI Taxonomy" id="2606906"/>
    <lineage>
        <taxon>Bacteria</taxon>
        <taxon>Bacillati</taxon>
        <taxon>Bacillota</taxon>
        <taxon>Clostridia</taxon>
        <taxon>Thermoanaerobacterales</taxon>
        <taxon>Thermoanaerobacteraceae</taxon>
        <taxon>Calorimonas</taxon>
    </lineage>
</organism>
<dbReference type="RefSeq" id="WP_149544389.1">
    <property type="nucleotide sequence ID" value="NZ_VTPS01000002.1"/>
</dbReference>
<evidence type="ECO:0000256" key="1">
    <source>
        <dbReference type="ARBA" id="ARBA00009677"/>
    </source>
</evidence>
<dbReference type="Pfam" id="PF22692">
    <property type="entry name" value="LlgE_F_G_D1"/>
    <property type="match status" value="1"/>
</dbReference>
<keyword evidence="6" id="KW-0282">Flagellum</keyword>
<dbReference type="InterPro" id="IPR001444">
    <property type="entry name" value="Flag_bb_rod_N"/>
</dbReference>
<dbReference type="InterPro" id="IPR037925">
    <property type="entry name" value="FlgE/F/G-like"/>
</dbReference>
<evidence type="ECO:0000259" key="4">
    <source>
        <dbReference type="Pfam" id="PF06429"/>
    </source>
</evidence>
<dbReference type="NCBIfam" id="TIGR02490">
    <property type="entry name" value="flgF"/>
    <property type="match status" value="1"/>
</dbReference>
<evidence type="ECO:0000313" key="7">
    <source>
        <dbReference type="Proteomes" id="UP000322976"/>
    </source>
</evidence>
<dbReference type="AlphaFoldDB" id="A0A5D8QIU1"/>
<evidence type="ECO:0000256" key="2">
    <source>
        <dbReference type="RuleBase" id="RU362116"/>
    </source>
</evidence>
<name>A0A5D8QIU1_9THEO</name>
<dbReference type="InterPro" id="IPR053967">
    <property type="entry name" value="LlgE_F_G-like_D1"/>
</dbReference>
<evidence type="ECO:0000313" key="6">
    <source>
        <dbReference type="EMBL" id="TZE83198.1"/>
    </source>
</evidence>
<feature type="domain" description="Flagellar hook protein FlgE/F/G-like D1" evidence="5">
    <location>
        <begin position="91"/>
        <end position="152"/>
    </location>
</feature>
<gene>
    <name evidence="6" type="primary">flgF</name>
    <name evidence="6" type="ORF">FWJ32_02465</name>
</gene>
<dbReference type="EMBL" id="VTPS01000002">
    <property type="protein sequence ID" value="TZE83198.1"/>
    <property type="molecule type" value="Genomic_DNA"/>
</dbReference>
<dbReference type="GO" id="GO:0030694">
    <property type="term" value="C:bacterial-type flagellum basal body, rod"/>
    <property type="evidence" value="ECO:0007669"/>
    <property type="project" value="InterPro"/>
</dbReference>
<accession>A0A5D8QIU1</accession>
<reference evidence="6 7" key="1">
    <citation type="submission" date="2019-08" db="EMBL/GenBank/DDBJ databases">
        <title>Calorimonas adulescens gen. nov., sp. nov., an anaerobic thermophilic bacterium from Sakhalin hot spring.</title>
        <authorList>
            <person name="Khomyakova M.A."/>
            <person name="Merkel A.Y."/>
            <person name="Novikov A."/>
            <person name="Bonch-Osmolovskaya E.A."/>
            <person name="Slobodkin A.I."/>
        </authorList>
    </citation>
    <scope>NUCLEOTIDE SEQUENCE [LARGE SCALE GENOMIC DNA]</scope>
    <source>
        <strain evidence="6 7">A05MB</strain>
    </source>
</reference>